<comment type="caution">
    <text evidence="4">The sequence shown here is derived from an EMBL/GenBank/DDBJ whole genome shotgun (WGS) entry which is preliminary data.</text>
</comment>
<dbReference type="STRING" id="151549.A0A4C1TDT3"/>
<accession>A0A4C1TDT3</accession>
<proteinExistence type="predicted"/>
<evidence type="ECO:0000259" key="3">
    <source>
        <dbReference type="PROSITE" id="PS50085"/>
    </source>
</evidence>
<dbReference type="GO" id="GO:0051056">
    <property type="term" value="P:regulation of small GTPase mediated signal transduction"/>
    <property type="evidence" value="ECO:0007669"/>
    <property type="project" value="InterPro"/>
</dbReference>
<dbReference type="OrthoDB" id="2499658at2759"/>
<protein>
    <recommendedName>
        <fullName evidence="3">Rap-GAP domain-containing protein</fullName>
    </recommendedName>
</protein>
<dbReference type="Proteomes" id="UP000299102">
    <property type="component" value="Unassembled WGS sequence"/>
</dbReference>
<feature type="compositionally biased region" description="Polar residues" evidence="2">
    <location>
        <begin position="170"/>
        <end position="180"/>
    </location>
</feature>
<dbReference type="GO" id="GO:0005737">
    <property type="term" value="C:cytoplasm"/>
    <property type="evidence" value="ECO:0007669"/>
    <property type="project" value="TreeGrafter"/>
</dbReference>
<dbReference type="PANTHER" id="PTHR15711">
    <property type="entry name" value="RAP GTPASE-ACTIVATING PROTEIN"/>
    <property type="match status" value="1"/>
</dbReference>
<organism evidence="4 5">
    <name type="scientific">Eumeta variegata</name>
    <name type="common">Bagworm moth</name>
    <name type="synonym">Eumeta japonica</name>
    <dbReference type="NCBI Taxonomy" id="151549"/>
    <lineage>
        <taxon>Eukaryota</taxon>
        <taxon>Metazoa</taxon>
        <taxon>Ecdysozoa</taxon>
        <taxon>Arthropoda</taxon>
        <taxon>Hexapoda</taxon>
        <taxon>Insecta</taxon>
        <taxon>Pterygota</taxon>
        <taxon>Neoptera</taxon>
        <taxon>Endopterygota</taxon>
        <taxon>Lepidoptera</taxon>
        <taxon>Glossata</taxon>
        <taxon>Ditrysia</taxon>
        <taxon>Tineoidea</taxon>
        <taxon>Psychidae</taxon>
        <taxon>Oiketicinae</taxon>
        <taxon>Eumeta</taxon>
    </lineage>
</organism>
<feature type="compositionally biased region" description="Low complexity" evidence="2">
    <location>
        <begin position="152"/>
        <end position="169"/>
    </location>
</feature>
<evidence type="ECO:0000256" key="2">
    <source>
        <dbReference type="SAM" id="MobiDB-lite"/>
    </source>
</evidence>
<dbReference type="InterPro" id="IPR050989">
    <property type="entry name" value="Rap1_Ran_GAP"/>
</dbReference>
<dbReference type="SUPFAM" id="SSF111347">
    <property type="entry name" value="Rap/Ran-GAP"/>
    <property type="match status" value="1"/>
</dbReference>
<keyword evidence="5" id="KW-1185">Reference proteome</keyword>
<feature type="region of interest" description="Disordered" evidence="2">
    <location>
        <begin position="121"/>
        <end position="184"/>
    </location>
</feature>
<dbReference type="InterPro" id="IPR035974">
    <property type="entry name" value="Rap/Ran-GAP_sf"/>
</dbReference>
<feature type="compositionally biased region" description="Low complexity" evidence="2">
    <location>
        <begin position="127"/>
        <end position="143"/>
    </location>
</feature>
<dbReference type="Gene3D" id="3.40.50.11210">
    <property type="entry name" value="Rap/Ran-GAP"/>
    <property type="match status" value="1"/>
</dbReference>
<evidence type="ECO:0000313" key="5">
    <source>
        <dbReference type="Proteomes" id="UP000299102"/>
    </source>
</evidence>
<dbReference type="PROSITE" id="PS50085">
    <property type="entry name" value="RAPGAP"/>
    <property type="match status" value="1"/>
</dbReference>
<dbReference type="EMBL" id="BGZK01005072">
    <property type="protein sequence ID" value="GBP12376.1"/>
    <property type="molecule type" value="Genomic_DNA"/>
</dbReference>
<dbReference type="PANTHER" id="PTHR15711:SF32">
    <property type="entry name" value="RAP GTPASE ACTIVATING PROTEIN 1, ISOFORM H"/>
    <property type="match status" value="1"/>
</dbReference>
<name>A0A4C1TDT3_EUMVA</name>
<feature type="domain" description="Rap-GAP" evidence="3">
    <location>
        <begin position="1"/>
        <end position="66"/>
    </location>
</feature>
<evidence type="ECO:0000313" key="4">
    <source>
        <dbReference type="EMBL" id="GBP12376.1"/>
    </source>
</evidence>
<keyword evidence="1" id="KW-0343">GTPase activation</keyword>
<reference evidence="4 5" key="1">
    <citation type="journal article" date="2019" name="Commun. Biol.">
        <title>The bagworm genome reveals a unique fibroin gene that provides high tensile strength.</title>
        <authorList>
            <person name="Kono N."/>
            <person name="Nakamura H."/>
            <person name="Ohtoshi R."/>
            <person name="Tomita M."/>
            <person name="Numata K."/>
            <person name="Arakawa K."/>
        </authorList>
    </citation>
    <scope>NUCLEOTIDE SEQUENCE [LARGE SCALE GENOMIC DNA]</scope>
</reference>
<sequence length="195" mass="21331">MIASHFLHAFIVVQPLEPNSQNTRYKGQEFKEFLLTKLINAENACYKAEKFAKLELRTRTSLLQNLVDELKEKTREFLGADLVGQMAASPTPETPKADNTTAGSRFIDTVKKALISRVRSKPVVTASKSSSKSKSSNDSNSSSPDITSRGPLNNVTSNNNNALSSLTSNGKDLQNGNNPTMLGPQHIVECCYNLV</sequence>
<dbReference type="GO" id="GO:0005096">
    <property type="term" value="F:GTPase activator activity"/>
    <property type="evidence" value="ECO:0007669"/>
    <property type="project" value="UniProtKB-KW"/>
</dbReference>
<gene>
    <name evidence="4" type="ORF">EVAR_72425_1</name>
</gene>
<dbReference type="InterPro" id="IPR000331">
    <property type="entry name" value="Rap/Ran_GAP_dom"/>
</dbReference>
<evidence type="ECO:0000256" key="1">
    <source>
        <dbReference type="ARBA" id="ARBA00022468"/>
    </source>
</evidence>
<dbReference type="AlphaFoldDB" id="A0A4C1TDT3"/>